<evidence type="ECO:0000259" key="1">
    <source>
        <dbReference type="Pfam" id="PF13672"/>
    </source>
</evidence>
<dbReference type="Gene3D" id="3.60.40.10">
    <property type="entry name" value="PPM-type phosphatase domain"/>
    <property type="match status" value="1"/>
</dbReference>
<evidence type="ECO:0000313" key="2">
    <source>
        <dbReference type="EMBL" id="NGZ75194.1"/>
    </source>
</evidence>
<keyword evidence="3" id="KW-1185">Reference proteome</keyword>
<dbReference type="InterPro" id="IPR036457">
    <property type="entry name" value="PPM-type-like_dom_sf"/>
</dbReference>
<dbReference type="EMBL" id="JAAFGS010000002">
    <property type="protein sequence ID" value="NGZ75194.1"/>
    <property type="molecule type" value="Genomic_DNA"/>
</dbReference>
<evidence type="ECO:0000313" key="3">
    <source>
        <dbReference type="Proteomes" id="UP000800303"/>
    </source>
</evidence>
<proteinExistence type="predicted"/>
<dbReference type="SUPFAM" id="SSF81606">
    <property type="entry name" value="PP2C-like"/>
    <property type="match status" value="1"/>
</dbReference>
<gene>
    <name evidence="2" type="ORF">GYN08_07675</name>
</gene>
<protein>
    <submittedName>
        <fullName evidence="2">Protein phosphatase 2C domain-containing protein</fullName>
    </submittedName>
</protein>
<dbReference type="RefSeq" id="WP_166273602.1">
    <property type="nucleotide sequence ID" value="NZ_JAAFGS010000002.1"/>
</dbReference>
<name>A0ABX0F6M6_9BACL</name>
<comment type="caution">
    <text evidence="2">The sequence shown here is derived from an EMBL/GenBank/DDBJ whole genome shotgun (WGS) entry which is preliminary data.</text>
</comment>
<sequence>MWRYSKASVRGTSHAKTDKPCQDRALCRTFDGPGGAEVLLAAASDGAGSASRSEEGAELACSMFADAVDRHLKSGGRVEELTREFCETWLGRFQRAVRRRAAQAGCRSREYACTFLAAVVCKDAAVFVQIGDGAIVLSEKEDDYMWEFWPQQGEYENTTYFATQSSAKKAMQHSLHAGRTYGEVAVFTDGLQRLALHYQTKTAYGPFFRPFFSVLRRLETAENDRYDDSLRKFLDSERVNERTDDDKTLVLATRMMPREDAS</sequence>
<accession>A0ABX0F6M6</accession>
<organism evidence="2 3">
    <name type="scientific">Saccharibacillus alkalitolerans</name>
    <dbReference type="NCBI Taxonomy" id="2705290"/>
    <lineage>
        <taxon>Bacteria</taxon>
        <taxon>Bacillati</taxon>
        <taxon>Bacillota</taxon>
        <taxon>Bacilli</taxon>
        <taxon>Bacillales</taxon>
        <taxon>Paenibacillaceae</taxon>
        <taxon>Saccharibacillus</taxon>
    </lineage>
</organism>
<dbReference type="Proteomes" id="UP000800303">
    <property type="component" value="Unassembled WGS sequence"/>
</dbReference>
<dbReference type="Pfam" id="PF13672">
    <property type="entry name" value="PP2C_2"/>
    <property type="match status" value="1"/>
</dbReference>
<feature type="domain" description="PPM-type phosphatase" evidence="1">
    <location>
        <begin position="10"/>
        <end position="234"/>
    </location>
</feature>
<reference evidence="2 3" key="1">
    <citation type="submission" date="2020-01" db="EMBL/GenBank/DDBJ databases">
        <title>Polyphasic characterisation and genomic insights into a novel alkali tolerant bacterium VR-M41.</title>
        <authorList>
            <person name="Vemuluri V.R."/>
        </authorList>
    </citation>
    <scope>NUCLEOTIDE SEQUENCE [LARGE SCALE GENOMIC DNA]</scope>
    <source>
        <strain evidence="2 3">VR-M41</strain>
    </source>
</reference>
<dbReference type="InterPro" id="IPR001932">
    <property type="entry name" value="PPM-type_phosphatase-like_dom"/>
</dbReference>